<sequence length="403" mass="44073">MTAAQPAAKALDFNDEQNRSKTVDNAPECNPPEKSKDTTPKKKLGLYIGKFPWWITEQDILRMAINVGVQDVVEVKFAENKMNGLSKGYVEVVVSSEGSMKLLLDKVPKCTLGGENIICRHASPDNLTLFEDLDKQNSSPHPASSNMNDSGCSFLPQNPFDSTVPEQFFSQFGTTDSSVPNPFVNSPPPLLHMPPPPMLPFMFLNTMKSPGIPNFNLNSVGEIAGTSQEWHSNSTSNSNEKTDKEFEELINRNRAVASTAISKAVSGATTGNLKSAMETLLTAISIIKQSRVYQDDRCQAMVTSLKDCLVSIQGDTVKTESEIEGNLQVKGTVKRESGTEGNLQAKKVDVHLEGREINLGALKEAAAALRNALEIGTDMAIETEIDIITKTALRTKKTLWIQR</sequence>
<name>A0AAW0P051_9GOBI</name>
<dbReference type="GO" id="GO:0005634">
    <property type="term" value="C:nucleus"/>
    <property type="evidence" value="ECO:0007669"/>
    <property type="project" value="UniProtKB-SubCell"/>
</dbReference>
<dbReference type="Pfam" id="PF25524">
    <property type="entry name" value="RSLD_CPSF6"/>
    <property type="match status" value="1"/>
</dbReference>
<dbReference type="InterPro" id="IPR000504">
    <property type="entry name" value="RRM_dom"/>
</dbReference>
<keyword evidence="3" id="KW-0507">mRNA processing</keyword>
<dbReference type="GO" id="GO:0003723">
    <property type="term" value="F:RNA binding"/>
    <property type="evidence" value="ECO:0007669"/>
    <property type="project" value="InterPro"/>
</dbReference>
<comment type="similarity">
    <text evidence="2">Belongs to the RRM CPSF6/7 family.</text>
</comment>
<evidence type="ECO:0000313" key="7">
    <source>
        <dbReference type="EMBL" id="KAK7913296.1"/>
    </source>
</evidence>
<evidence type="ECO:0000256" key="2">
    <source>
        <dbReference type="ARBA" id="ARBA00006265"/>
    </source>
</evidence>
<dbReference type="InterPro" id="IPR057951">
    <property type="entry name" value="CPSF6/7_RSLD_N"/>
</dbReference>
<feature type="compositionally biased region" description="Basic and acidic residues" evidence="5">
    <location>
        <begin position="31"/>
        <end position="40"/>
    </location>
</feature>
<dbReference type="EMBL" id="JBBPFD010000009">
    <property type="protein sequence ID" value="KAK7913296.1"/>
    <property type="molecule type" value="Genomic_DNA"/>
</dbReference>
<dbReference type="InterPro" id="IPR034772">
    <property type="entry name" value="CPSF6/7"/>
</dbReference>
<dbReference type="Proteomes" id="UP001460270">
    <property type="component" value="Unassembled WGS sequence"/>
</dbReference>
<gene>
    <name evidence="7" type="ORF">WMY93_013507</name>
</gene>
<feature type="domain" description="RRM" evidence="6">
    <location>
        <begin position="45"/>
        <end position="120"/>
    </location>
</feature>
<evidence type="ECO:0000256" key="5">
    <source>
        <dbReference type="SAM" id="MobiDB-lite"/>
    </source>
</evidence>
<protein>
    <recommendedName>
        <fullName evidence="6">RRM domain-containing protein</fullName>
    </recommendedName>
</protein>
<dbReference type="AlphaFoldDB" id="A0AAW0P051"/>
<comment type="subcellular location">
    <subcellularLocation>
        <location evidence="1">Nucleus</location>
    </subcellularLocation>
</comment>
<evidence type="ECO:0000256" key="4">
    <source>
        <dbReference type="ARBA" id="ARBA00023242"/>
    </source>
</evidence>
<evidence type="ECO:0000259" key="6">
    <source>
        <dbReference type="SMART" id="SM00360"/>
    </source>
</evidence>
<keyword evidence="4" id="KW-0539">Nucleus</keyword>
<proteinExistence type="inferred from homology"/>
<dbReference type="InterPro" id="IPR012677">
    <property type="entry name" value="Nucleotide-bd_a/b_plait_sf"/>
</dbReference>
<dbReference type="InterPro" id="IPR035979">
    <property type="entry name" value="RBD_domain_sf"/>
</dbReference>
<keyword evidence="8" id="KW-1185">Reference proteome</keyword>
<dbReference type="Gene3D" id="3.30.70.330">
    <property type="match status" value="1"/>
</dbReference>
<accession>A0AAW0P051</accession>
<dbReference type="PANTHER" id="PTHR23204">
    <property type="entry name" value="CLEAVAGE AND POLYADENYLATION SPECIFIC FACTOR"/>
    <property type="match status" value="1"/>
</dbReference>
<evidence type="ECO:0000256" key="1">
    <source>
        <dbReference type="ARBA" id="ARBA00004123"/>
    </source>
</evidence>
<dbReference type="SMART" id="SM00360">
    <property type="entry name" value="RRM"/>
    <property type="match status" value="1"/>
</dbReference>
<feature type="region of interest" description="Disordered" evidence="5">
    <location>
        <begin position="1"/>
        <end position="40"/>
    </location>
</feature>
<dbReference type="GO" id="GO:0006397">
    <property type="term" value="P:mRNA processing"/>
    <property type="evidence" value="ECO:0007669"/>
    <property type="project" value="UniProtKB-KW"/>
</dbReference>
<comment type="caution">
    <text evidence="7">The sequence shown here is derived from an EMBL/GenBank/DDBJ whole genome shotgun (WGS) entry which is preliminary data.</text>
</comment>
<evidence type="ECO:0000256" key="3">
    <source>
        <dbReference type="ARBA" id="ARBA00022664"/>
    </source>
</evidence>
<reference evidence="8" key="1">
    <citation type="submission" date="2024-04" db="EMBL/GenBank/DDBJ databases">
        <title>Salinicola lusitanus LLJ914,a marine bacterium isolated from the Okinawa Trough.</title>
        <authorList>
            <person name="Li J."/>
        </authorList>
    </citation>
    <scope>NUCLEOTIDE SEQUENCE [LARGE SCALE GENOMIC DNA]</scope>
</reference>
<dbReference type="SUPFAM" id="SSF54928">
    <property type="entry name" value="RNA-binding domain, RBD"/>
    <property type="match status" value="1"/>
</dbReference>
<evidence type="ECO:0000313" key="8">
    <source>
        <dbReference type="Proteomes" id="UP001460270"/>
    </source>
</evidence>
<organism evidence="7 8">
    <name type="scientific">Mugilogobius chulae</name>
    <name type="common">yellowstripe goby</name>
    <dbReference type="NCBI Taxonomy" id="88201"/>
    <lineage>
        <taxon>Eukaryota</taxon>
        <taxon>Metazoa</taxon>
        <taxon>Chordata</taxon>
        <taxon>Craniata</taxon>
        <taxon>Vertebrata</taxon>
        <taxon>Euteleostomi</taxon>
        <taxon>Actinopterygii</taxon>
        <taxon>Neopterygii</taxon>
        <taxon>Teleostei</taxon>
        <taxon>Neoteleostei</taxon>
        <taxon>Acanthomorphata</taxon>
        <taxon>Gobiaria</taxon>
        <taxon>Gobiiformes</taxon>
        <taxon>Gobioidei</taxon>
        <taxon>Gobiidae</taxon>
        <taxon>Gobionellinae</taxon>
        <taxon>Mugilogobius</taxon>
    </lineage>
</organism>